<dbReference type="AlphaFoldDB" id="A0AAD2G2F3"/>
<reference evidence="1" key="1">
    <citation type="submission" date="2023-08" db="EMBL/GenBank/DDBJ databases">
        <authorList>
            <person name="Audoor S."/>
            <person name="Bilcke G."/>
        </authorList>
    </citation>
    <scope>NUCLEOTIDE SEQUENCE</scope>
</reference>
<keyword evidence="2" id="KW-1185">Reference proteome</keyword>
<accession>A0AAD2G2F3</accession>
<evidence type="ECO:0000313" key="1">
    <source>
        <dbReference type="EMBL" id="CAJ1960145.1"/>
    </source>
</evidence>
<gene>
    <name evidence="1" type="ORF">CYCCA115_LOCUS18561</name>
</gene>
<comment type="caution">
    <text evidence="1">The sequence shown here is derived from an EMBL/GenBank/DDBJ whole genome shotgun (WGS) entry which is preliminary data.</text>
</comment>
<organism evidence="1 2">
    <name type="scientific">Cylindrotheca closterium</name>
    <dbReference type="NCBI Taxonomy" id="2856"/>
    <lineage>
        <taxon>Eukaryota</taxon>
        <taxon>Sar</taxon>
        <taxon>Stramenopiles</taxon>
        <taxon>Ochrophyta</taxon>
        <taxon>Bacillariophyta</taxon>
        <taxon>Bacillariophyceae</taxon>
        <taxon>Bacillariophycidae</taxon>
        <taxon>Bacillariales</taxon>
        <taxon>Bacillariaceae</taxon>
        <taxon>Cylindrotheca</taxon>
    </lineage>
</organism>
<name>A0AAD2G2F3_9STRA</name>
<evidence type="ECO:0000313" key="2">
    <source>
        <dbReference type="Proteomes" id="UP001295423"/>
    </source>
</evidence>
<dbReference type="Proteomes" id="UP001295423">
    <property type="component" value="Unassembled WGS sequence"/>
</dbReference>
<protein>
    <submittedName>
        <fullName evidence="1">Uncharacterized protein</fullName>
    </submittedName>
</protein>
<sequence>MLDGTAHDFTAPDIVTFLLLTTHLLIRIVCKPDMSTARSSSKIQVEGDTSFLPLMDFEVGYAMMIQLGITTINFFPTEDVDFHMSKQKLRSLLKNICGANPWLVGTIIKDKKRHKRLMCSFPNTTTDENIDGIFSTEASGSFDTIRSSTSYEAMAKLIQKSGTICKSGYNVVNKSDRV</sequence>
<proteinExistence type="predicted"/>
<dbReference type="EMBL" id="CAKOGP040002047">
    <property type="protein sequence ID" value="CAJ1960145.1"/>
    <property type="molecule type" value="Genomic_DNA"/>
</dbReference>